<protein>
    <submittedName>
        <fullName evidence="1">Uncharacterized protein</fullName>
    </submittedName>
</protein>
<organism evidence="1 2">
    <name type="scientific">Candidatus Venteria ishoeyi</name>
    <dbReference type="NCBI Taxonomy" id="1899563"/>
    <lineage>
        <taxon>Bacteria</taxon>
        <taxon>Pseudomonadati</taxon>
        <taxon>Pseudomonadota</taxon>
        <taxon>Gammaproteobacteria</taxon>
        <taxon>Thiotrichales</taxon>
        <taxon>Thiotrichaceae</taxon>
        <taxon>Venteria</taxon>
    </lineage>
</organism>
<accession>A0A1H6F6J0</accession>
<dbReference type="AlphaFoldDB" id="A0A1H6F6J0"/>
<proteinExistence type="predicted"/>
<dbReference type="RefSeq" id="WP_146066476.1">
    <property type="nucleotide sequence ID" value="NZ_FMSV02000135.1"/>
</dbReference>
<dbReference type="PROSITE" id="PS51257">
    <property type="entry name" value="PROKAR_LIPOPROTEIN"/>
    <property type="match status" value="1"/>
</dbReference>
<sequence>MSEKHRMLVTSEMMEQGAVPLLFTGGACNIQDTSGPTRNPGRDPLAQWLDAQNWSYFDPQVHSSTHGREYVWGIDGPNEKLARAQAKLRIYEITSTTIAAITMLEIMDDARLGRTSIVWFNHGQNFAPIGLGDRDTLINNQTLRRHLGDMAYSHLLAYVNAGRQLRNELSLLLGECQSIIFVNSFDELKIATSHLLSLYQL</sequence>
<name>A0A1H6F6J0_9GAMM</name>
<dbReference type="OrthoDB" id="9828004at2"/>
<evidence type="ECO:0000313" key="1">
    <source>
        <dbReference type="EMBL" id="SEH04919.1"/>
    </source>
</evidence>
<gene>
    <name evidence="1" type="ORF">MBHS_00772</name>
</gene>
<evidence type="ECO:0000313" key="2">
    <source>
        <dbReference type="Proteomes" id="UP000236724"/>
    </source>
</evidence>
<dbReference type="Proteomes" id="UP000236724">
    <property type="component" value="Unassembled WGS sequence"/>
</dbReference>
<keyword evidence="2" id="KW-1185">Reference proteome</keyword>
<dbReference type="EMBL" id="FMSV02000135">
    <property type="protein sequence ID" value="SEH04919.1"/>
    <property type="molecule type" value="Genomic_DNA"/>
</dbReference>
<reference evidence="1 2" key="1">
    <citation type="submission" date="2016-10" db="EMBL/GenBank/DDBJ databases">
        <authorList>
            <person name="de Groot N.N."/>
        </authorList>
    </citation>
    <scope>NUCLEOTIDE SEQUENCE [LARGE SCALE GENOMIC DNA]</scope>
    <source>
        <strain evidence="1">MBHS1</strain>
    </source>
</reference>